<evidence type="ECO:0000313" key="2">
    <source>
        <dbReference type="EMBL" id="TDD76679.1"/>
    </source>
</evidence>
<name>A0A4R5AXC7_9ACTN</name>
<dbReference type="InterPro" id="IPR007278">
    <property type="entry name" value="DUF397"/>
</dbReference>
<reference evidence="2 3" key="1">
    <citation type="submission" date="2019-03" db="EMBL/GenBank/DDBJ databases">
        <title>Draft genome sequences of novel Actinobacteria.</title>
        <authorList>
            <person name="Sahin N."/>
            <person name="Ay H."/>
            <person name="Saygin H."/>
        </authorList>
    </citation>
    <scope>NUCLEOTIDE SEQUENCE [LARGE SCALE GENOMIC DNA]</scope>
    <source>
        <strain evidence="2 3">DSM 45941</strain>
    </source>
</reference>
<keyword evidence="3" id="KW-1185">Reference proteome</keyword>
<evidence type="ECO:0000259" key="1">
    <source>
        <dbReference type="Pfam" id="PF04149"/>
    </source>
</evidence>
<accession>A0A4R5AXC7</accession>
<feature type="domain" description="DUF397" evidence="1">
    <location>
        <begin position="5"/>
        <end position="58"/>
    </location>
</feature>
<protein>
    <submittedName>
        <fullName evidence="2">DUF397 domain-containing protein</fullName>
    </submittedName>
</protein>
<dbReference type="Pfam" id="PF04149">
    <property type="entry name" value="DUF397"/>
    <property type="match status" value="1"/>
</dbReference>
<evidence type="ECO:0000313" key="3">
    <source>
        <dbReference type="Proteomes" id="UP000295578"/>
    </source>
</evidence>
<gene>
    <name evidence="2" type="ORF">E1293_26740</name>
</gene>
<dbReference type="AlphaFoldDB" id="A0A4R5AXC7"/>
<comment type="caution">
    <text evidence="2">The sequence shown here is derived from an EMBL/GenBank/DDBJ whole genome shotgun (WGS) entry which is preliminary data.</text>
</comment>
<organism evidence="2 3">
    <name type="scientific">Actinomadura darangshiensis</name>
    <dbReference type="NCBI Taxonomy" id="705336"/>
    <lineage>
        <taxon>Bacteria</taxon>
        <taxon>Bacillati</taxon>
        <taxon>Actinomycetota</taxon>
        <taxon>Actinomycetes</taxon>
        <taxon>Streptosporangiales</taxon>
        <taxon>Thermomonosporaceae</taxon>
        <taxon>Actinomadura</taxon>
    </lineage>
</organism>
<dbReference type="Proteomes" id="UP000295578">
    <property type="component" value="Unassembled WGS sequence"/>
</dbReference>
<dbReference type="EMBL" id="SMKY01000141">
    <property type="protein sequence ID" value="TDD76679.1"/>
    <property type="molecule type" value="Genomic_DNA"/>
</dbReference>
<proteinExistence type="predicted"/>
<sequence length="64" mass="6983">MRTIEWRKSSRSGGDSDPACVELAGLEGRVWVRDSKDPGGERLAFGRDAFAGLLERVKSGEFGL</sequence>
<dbReference type="RefSeq" id="WP_132200240.1">
    <property type="nucleotide sequence ID" value="NZ_SMKY01000141.1"/>
</dbReference>
<dbReference type="OrthoDB" id="3482302at2"/>